<dbReference type="PROSITE" id="PS51257">
    <property type="entry name" value="PROKAR_LIPOPROTEIN"/>
    <property type="match status" value="1"/>
</dbReference>
<keyword evidence="1" id="KW-0472">Membrane</keyword>
<reference evidence="2" key="2">
    <citation type="submission" date="2022-06" db="UniProtKB">
        <authorList>
            <consortium name="EnsemblMetazoa"/>
        </authorList>
    </citation>
    <scope>IDENTIFICATION</scope>
    <source>
        <strain evidence="2">DF5081</strain>
    </source>
</reference>
<evidence type="ECO:0000313" key="2">
    <source>
        <dbReference type="EnsemblMetazoa" id="CJA31583b.1"/>
    </source>
</evidence>
<feature type="transmembrane region" description="Helical" evidence="1">
    <location>
        <begin position="20"/>
        <end position="42"/>
    </location>
</feature>
<name>A0A8R1EDJ6_CAEJA</name>
<sequence>MKIQFVFCLEDSRTRTFPLTMLLALGCLYGGLSMACTTGNFWTKAKLSRPSTTLPNRKKRGPSLNSSLSNVTECNTSTITRRPHVAKTTKSLLATFTWTVLAHPPYSPDLAPTDYHLVPDMQRFLEGTDFKTISDVENWLVSYFASKKPEFWRTGTMSLQGRWQTVVDKEVKYY</sequence>
<dbReference type="GO" id="GO:0003676">
    <property type="term" value="F:nucleic acid binding"/>
    <property type="evidence" value="ECO:0007669"/>
    <property type="project" value="InterPro"/>
</dbReference>
<dbReference type="InterPro" id="IPR052709">
    <property type="entry name" value="Transposase-MT_Hybrid"/>
</dbReference>
<evidence type="ECO:0000313" key="3">
    <source>
        <dbReference type="Proteomes" id="UP000005237"/>
    </source>
</evidence>
<dbReference type="Proteomes" id="UP000005237">
    <property type="component" value="Unassembled WGS sequence"/>
</dbReference>
<evidence type="ECO:0000256" key="1">
    <source>
        <dbReference type="SAM" id="Phobius"/>
    </source>
</evidence>
<keyword evidence="1" id="KW-1133">Transmembrane helix</keyword>
<dbReference type="InterPro" id="IPR036397">
    <property type="entry name" value="RNaseH_sf"/>
</dbReference>
<reference evidence="3" key="1">
    <citation type="submission" date="2010-08" db="EMBL/GenBank/DDBJ databases">
        <authorList>
            <consortium name="Caenorhabditis japonica Sequencing Consortium"/>
            <person name="Wilson R.K."/>
        </authorList>
    </citation>
    <scope>NUCLEOTIDE SEQUENCE [LARGE SCALE GENOMIC DNA]</scope>
    <source>
        <strain evidence="3">DF5081</strain>
    </source>
</reference>
<dbReference type="Gene3D" id="3.30.420.10">
    <property type="entry name" value="Ribonuclease H-like superfamily/Ribonuclease H"/>
    <property type="match status" value="1"/>
</dbReference>
<keyword evidence="1" id="KW-0812">Transmembrane</keyword>
<dbReference type="PANTHER" id="PTHR46060:SF1">
    <property type="entry name" value="MARINER MOS1 TRANSPOSASE-LIKE PROTEIN"/>
    <property type="match status" value="1"/>
</dbReference>
<dbReference type="AlphaFoldDB" id="A0A8R1EDJ6"/>
<organism evidence="2 3">
    <name type="scientific">Caenorhabditis japonica</name>
    <dbReference type="NCBI Taxonomy" id="281687"/>
    <lineage>
        <taxon>Eukaryota</taxon>
        <taxon>Metazoa</taxon>
        <taxon>Ecdysozoa</taxon>
        <taxon>Nematoda</taxon>
        <taxon>Chromadorea</taxon>
        <taxon>Rhabditida</taxon>
        <taxon>Rhabditina</taxon>
        <taxon>Rhabditomorpha</taxon>
        <taxon>Rhabditoidea</taxon>
        <taxon>Rhabditidae</taxon>
        <taxon>Peloderinae</taxon>
        <taxon>Caenorhabditis</taxon>
    </lineage>
</organism>
<protein>
    <recommendedName>
        <fullName evidence="4">Histone-lysine N-methyltransferase SETMAR</fullName>
    </recommendedName>
</protein>
<proteinExistence type="predicted"/>
<accession>A0A8R1EDJ6</accession>
<dbReference type="PANTHER" id="PTHR46060">
    <property type="entry name" value="MARINER MOS1 TRANSPOSASE-LIKE PROTEIN"/>
    <property type="match status" value="1"/>
</dbReference>
<evidence type="ECO:0008006" key="4">
    <source>
        <dbReference type="Google" id="ProtNLM"/>
    </source>
</evidence>
<keyword evidence="3" id="KW-1185">Reference proteome</keyword>
<dbReference type="EnsemblMetazoa" id="CJA31583b.1">
    <property type="protein sequence ID" value="CJA31583b.1"/>
    <property type="gene ID" value="WBGene00207430"/>
</dbReference>